<keyword evidence="1" id="KW-0378">Hydrolase</keyword>
<name>A0ABW9QX66_9ACTN</name>
<proteinExistence type="predicted"/>
<reference evidence="1 2" key="1">
    <citation type="submission" date="2019-11" db="EMBL/GenBank/DDBJ databases">
        <title>Acidiferrimicrobium australis gen. nov., sp. nov., an acidophilic and obligately heterotrophic, member of the Actinobacteria that catalyses dissimilatory oxido- reduction of iron isolated from metal-rich acidic water in Chile.</title>
        <authorList>
            <person name="Gonzalez D."/>
            <person name="Huber K."/>
            <person name="Hedrich S."/>
            <person name="Rojas-Villalobos C."/>
            <person name="Quatrini R."/>
            <person name="Dinamarca M.A."/>
            <person name="Schwarz A."/>
            <person name="Canales C."/>
            <person name="Nancucheo I."/>
        </authorList>
    </citation>
    <scope>NUCLEOTIDE SEQUENCE [LARGE SCALE GENOMIC DNA]</scope>
    <source>
        <strain evidence="1 2">USS-CCA1</strain>
    </source>
</reference>
<feature type="non-terminal residue" evidence="1">
    <location>
        <position position="1"/>
    </location>
</feature>
<accession>A0ABW9QX66</accession>
<dbReference type="InterPro" id="IPR029062">
    <property type="entry name" value="Class_I_gatase-like"/>
</dbReference>
<evidence type="ECO:0000313" key="1">
    <source>
        <dbReference type="EMBL" id="MST34033.1"/>
    </source>
</evidence>
<dbReference type="SUPFAM" id="SSF52317">
    <property type="entry name" value="Class I glutamine amidotransferase-like"/>
    <property type="match status" value="1"/>
</dbReference>
<dbReference type="EMBL" id="WJHE01000820">
    <property type="protein sequence ID" value="MST34033.1"/>
    <property type="molecule type" value="Genomic_DNA"/>
</dbReference>
<dbReference type="Proteomes" id="UP000437736">
    <property type="component" value="Unassembled WGS sequence"/>
</dbReference>
<evidence type="ECO:0000313" key="2">
    <source>
        <dbReference type="Proteomes" id="UP000437736"/>
    </source>
</evidence>
<dbReference type="Gene3D" id="3.40.50.880">
    <property type="match status" value="1"/>
</dbReference>
<protein>
    <submittedName>
        <fullName evidence="1">Gamma-glutamyl-gamma-aminobutyrate hydrolase family protein</fullName>
    </submittedName>
</protein>
<gene>
    <name evidence="1" type="ORF">GHK86_15050</name>
</gene>
<dbReference type="InterPro" id="IPR011697">
    <property type="entry name" value="Peptidase_C26"/>
</dbReference>
<comment type="caution">
    <text evidence="1">The sequence shown here is derived from an EMBL/GenBank/DDBJ whole genome shotgun (WGS) entry which is preliminary data.</text>
</comment>
<keyword evidence="2" id="KW-1185">Reference proteome</keyword>
<dbReference type="GO" id="GO:0016787">
    <property type="term" value="F:hydrolase activity"/>
    <property type="evidence" value="ECO:0007669"/>
    <property type="project" value="UniProtKB-KW"/>
</dbReference>
<dbReference type="Pfam" id="PF07722">
    <property type="entry name" value="Peptidase_C26"/>
    <property type="match status" value="1"/>
</dbReference>
<sequence>DDHARFGGDRHARVHDVSLDPDSLAASVYGTTLRVNSLHHQAVDRLGGGLVVAGRSPDGTVEAVEMPGRAVLAVQWHPESLAGDPGPAWLVAAAGGGQRNGR</sequence>
<organism evidence="1 2">
    <name type="scientific">Acidiferrimicrobium australe</name>
    <dbReference type="NCBI Taxonomy" id="2664430"/>
    <lineage>
        <taxon>Bacteria</taxon>
        <taxon>Bacillati</taxon>
        <taxon>Actinomycetota</taxon>
        <taxon>Acidimicrobiia</taxon>
        <taxon>Acidimicrobiales</taxon>
        <taxon>Acidimicrobiaceae</taxon>
        <taxon>Acidiferrimicrobium</taxon>
    </lineage>
</organism>